<dbReference type="InterPro" id="IPR044929">
    <property type="entry name" value="DNA/RNA_non-sp_Endonuclease_sf"/>
</dbReference>
<feature type="domain" description="ENPP1-3/EXOG-like endonuclease/phosphodiesterase" evidence="2">
    <location>
        <begin position="75"/>
        <end position="282"/>
    </location>
</feature>
<proteinExistence type="predicted"/>
<dbReference type="InterPro" id="IPR020821">
    <property type="entry name" value="ENPP1-3/EXOG-like_nuc-like"/>
</dbReference>
<evidence type="ECO:0000256" key="1">
    <source>
        <dbReference type="SAM" id="SignalP"/>
    </source>
</evidence>
<sequence length="297" mass="32928">MNQRLAVVATCVLLASCATHAPTRRMERAQHTAFQALQGGELTAEEIDKVAELCPFGMPQHAPGWDHGFTEFVVRDGYALEHSGQYRIPLWVCERLVPEHLTSRYPRKDNFRADPELSGPHAELADYKGSGYARGHHAPAEDHAWSKRLLDETFYLSNMSPQLGGFNSGVWSQVEKRVRTMAADSAVTWVITGALLYDPEEEQAATADGWVEYFTIGAGVAVPTHLFKIVVSEQDNGAVETVAFVIANAKPPSPYSHADFIKPVRWIEERSGLDFMPELEPAQSQRLEARAGQIDSP</sequence>
<feature type="chain" id="PRO_5046012694" evidence="1">
    <location>
        <begin position="22"/>
        <end position="297"/>
    </location>
</feature>
<dbReference type="PANTHER" id="PTHR13966">
    <property type="entry name" value="ENDONUCLEASE RELATED"/>
    <property type="match status" value="1"/>
</dbReference>
<protein>
    <submittedName>
        <fullName evidence="4">DNA/RNA non-specific endonuclease</fullName>
    </submittedName>
</protein>
<accession>A0ABX7RAT1</accession>
<dbReference type="Proteomes" id="UP000663400">
    <property type="component" value="Chromosome"/>
</dbReference>
<feature type="domain" description="DNA/RNA non-specific endonuclease/pyrophosphatase/phosphodiesterase" evidence="3">
    <location>
        <begin position="74"/>
        <end position="282"/>
    </location>
</feature>
<dbReference type="SMART" id="SM00477">
    <property type="entry name" value="NUC"/>
    <property type="match status" value="1"/>
</dbReference>
<dbReference type="InterPro" id="IPR044925">
    <property type="entry name" value="His-Me_finger_sf"/>
</dbReference>
<dbReference type="SMART" id="SM00892">
    <property type="entry name" value="Endonuclease_NS"/>
    <property type="match status" value="1"/>
</dbReference>
<dbReference type="InterPro" id="IPR001604">
    <property type="entry name" value="Endo_G_ENPP1-like_dom"/>
</dbReference>
<evidence type="ECO:0000259" key="3">
    <source>
        <dbReference type="SMART" id="SM00892"/>
    </source>
</evidence>
<dbReference type="EMBL" id="CP071517">
    <property type="protein sequence ID" value="QSX75248.1"/>
    <property type="molecule type" value="Genomic_DNA"/>
</dbReference>
<dbReference type="Gene3D" id="3.40.570.10">
    <property type="entry name" value="Extracellular Endonuclease, subunit A"/>
    <property type="match status" value="1"/>
</dbReference>
<keyword evidence="4" id="KW-0255">Endonuclease</keyword>
<organism evidence="4 5">
    <name type="scientific">Lysobacter arenosi</name>
    <dbReference type="NCBI Taxonomy" id="2795387"/>
    <lineage>
        <taxon>Bacteria</taxon>
        <taxon>Pseudomonadati</taxon>
        <taxon>Pseudomonadota</taxon>
        <taxon>Gammaproteobacteria</taxon>
        <taxon>Lysobacterales</taxon>
        <taxon>Lysobacteraceae</taxon>
        <taxon>Lysobacter</taxon>
    </lineage>
</organism>
<reference evidence="4 5" key="1">
    <citation type="submission" date="2021-02" db="EMBL/GenBank/DDBJ databases">
        <title>Lysobacter arenosi sp. nov., isolated from soil of gangwondo yeongwol, south Korea.</title>
        <authorList>
            <person name="Kim K.R."/>
            <person name="Kim K.H."/>
            <person name="Jeon C.O."/>
        </authorList>
    </citation>
    <scope>NUCLEOTIDE SEQUENCE [LARGE SCALE GENOMIC DNA]</scope>
    <source>
        <strain evidence="4 5">R7</strain>
    </source>
</reference>
<dbReference type="CDD" id="cd00091">
    <property type="entry name" value="NUC"/>
    <property type="match status" value="1"/>
</dbReference>
<dbReference type="PROSITE" id="PS51257">
    <property type="entry name" value="PROKAR_LIPOPROTEIN"/>
    <property type="match status" value="1"/>
</dbReference>
<dbReference type="Pfam" id="PF01223">
    <property type="entry name" value="Endonuclease_NS"/>
    <property type="match status" value="1"/>
</dbReference>
<dbReference type="InterPro" id="IPR040255">
    <property type="entry name" value="Non-specific_endonuclease"/>
</dbReference>
<dbReference type="GO" id="GO:0004519">
    <property type="term" value="F:endonuclease activity"/>
    <property type="evidence" value="ECO:0007669"/>
    <property type="project" value="UniProtKB-KW"/>
</dbReference>
<evidence type="ECO:0000313" key="4">
    <source>
        <dbReference type="EMBL" id="QSX75248.1"/>
    </source>
</evidence>
<evidence type="ECO:0000259" key="2">
    <source>
        <dbReference type="SMART" id="SM00477"/>
    </source>
</evidence>
<keyword evidence="1" id="KW-0732">Signal</keyword>
<evidence type="ECO:0000313" key="5">
    <source>
        <dbReference type="Proteomes" id="UP000663400"/>
    </source>
</evidence>
<name>A0ABX7RAT1_9GAMM</name>
<gene>
    <name evidence="4" type="ORF">HIV01_001370</name>
</gene>
<feature type="signal peptide" evidence="1">
    <location>
        <begin position="1"/>
        <end position="21"/>
    </location>
</feature>
<dbReference type="RefSeq" id="WP_200604496.1">
    <property type="nucleotide sequence ID" value="NZ_CP071517.1"/>
</dbReference>
<dbReference type="SUPFAM" id="SSF54060">
    <property type="entry name" value="His-Me finger endonucleases"/>
    <property type="match status" value="1"/>
</dbReference>
<keyword evidence="4" id="KW-0540">Nuclease</keyword>
<dbReference type="PANTHER" id="PTHR13966:SF5">
    <property type="entry name" value="ENDONUCLEASE G, MITOCHONDRIAL"/>
    <property type="match status" value="1"/>
</dbReference>
<keyword evidence="5" id="KW-1185">Reference proteome</keyword>
<keyword evidence="4" id="KW-0378">Hydrolase</keyword>